<dbReference type="SUPFAM" id="SSF53822">
    <property type="entry name" value="Periplasmic binding protein-like I"/>
    <property type="match status" value="1"/>
</dbReference>
<accession>A0A4Z0BEM8</accession>
<evidence type="ECO:0000313" key="2">
    <source>
        <dbReference type="EMBL" id="TFY97270.1"/>
    </source>
</evidence>
<dbReference type="OrthoDB" id="9776955at2"/>
<dbReference type="PANTHER" id="PTHR35271">
    <property type="entry name" value="ABC TRANSPORTER, SUBSTRATE-BINDING LIPOPROTEIN-RELATED"/>
    <property type="match status" value="1"/>
</dbReference>
<dbReference type="Pfam" id="PF04392">
    <property type="entry name" value="ABC_sub_bind"/>
    <property type="match status" value="1"/>
</dbReference>
<reference evidence="2 3" key="1">
    <citation type="submission" date="2019-03" db="EMBL/GenBank/DDBJ databases">
        <title>Ramlibacter rhizophilus CCTCC AB2015357, whole genome shotgun sequence.</title>
        <authorList>
            <person name="Zhang X."/>
            <person name="Feng G."/>
            <person name="Zhu H."/>
        </authorList>
    </citation>
    <scope>NUCLEOTIDE SEQUENCE [LARGE SCALE GENOMIC DNA]</scope>
    <source>
        <strain evidence="2 3">CCTCC AB2015357</strain>
    </source>
</reference>
<dbReference type="RefSeq" id="WP_135286437.1">
    <property type="nucleotide sequence ID" value="NZ_SMLL01000007.1"/>
</dbReference>
<proteinExistence type="predicted"/>
<dbReference type="AlphaFoldDB" id="A0A4Z0BEM8"/>
<keyword evidence="1" id="KW-0732">Signal</keyword>
<dbReference type="PANTHER" id="PTHR35271:SF1">
    <property type="entry name" value="ABC TRANSPORTER, SUBSTRATE-BINDING LIPOPROTEIN"/>
    <property type="match status" value="1"/>
</dbReference>
<comment type="caution">
    <text evidence="2">The sequence shown here is derived from an EMBL/GenBank/DDBJ whole genome shotgun (WGS) entry which is preliminary data.</text>
</comment>
<protein>
    <submittedName>
        <fullName evidence="2">ABC transporter substrate-binding protein</fullName>
    </submittedName>
</protein>
<gene>
    <name evidence="2" type="ORF">EZ242_17220</name>
</gene>
<dbReference type="Gene3D" id="3.40.50.2300">
    <property type="match status" value="2"/>
</dbReference>
<feature type="signal peptide" evidence="1">
    <location>
        <begin position="1"/>
        <end position="27"/>
    </location>
</feature>
<dbReference type="EMBL" id="SMLL01000007">
    <property type="protein sequence ID" value="TFY97270.1"/>
    <property type="molecule type" value="Genomic_DNA"/>
</dbReference>
<organism evidence="2 3">
    <name type="scientific">Ramlibacter rhizophilus</name>
    <dbReference type="NCBI Taxonomy" id="1781167"/>
    <lineage>
        <taxon>Bacteria</taxon>
        <taxon>Pseudomonadati</taxon>
        <taxon>Pseudomonadota</taxon>
        <taxon>Betaproteobacteria</taxon>
        <taxon>Burkholderiales</taxon>
        <taxon>Comamonadaceae</taxon>
        <taxon>Ramlibacter</taxon>
    </lineage>
</organism>
<evidence type="ECO:0000313" key="3">
    <source>
        <dbReference type="Proteomes" id="UP000297564"/>
    </source>
</evidence>
<evidence type="ECO:0000256" key="1">
    <source>
        <dbReference type="SAM" id="SignalP"/>
    </source>
</evidence>
<sequence>MKFRPLQTLAAACVGLAFAIGSSAALAQQTPKVAIALFGPHPTLHQLIDGFKAELARQGFKPTYDEGHVNFDRSLAPQLLNKLAAGNPDLMLTITTPLTQTAKQALASRKFPIVFGSVTDPVGAKLVPSAEKSDPLMTGGSNIPSMDATLEFIKTLMPNVKRLGFLYNPGDDSDLGFLRTMEAAAAKHKIELVKVGVDNANDIPARVQSFQGRVDALMIPASSLLIPAAPAIASVANRMKLPTFSPNLTNVAAHHFLGAMTVEYTRLGTTVGKIAADVLRGKNPADIAVAMPTAADHEMKISAVRMKDLGIQLPASLKNCNCVVE</sequence>
<keyword evidence="3" id="KW-1185">Reference proteome</keyword>
<feature type="chain" id="PRO_5021337864" evidence="1">
    <location>
        <begin position="28"/>
        <end position="325"/>
    </location>
</feature>
<dbReference type="CDD" id="cd06325">
    <property type="entry name" value="PBP1_ABC_unchar_transporter"/>
    <property type="match status" value="1"/>
</dbReference>
<dbReference type="Proteomes" id="UP000297564">
    <property type="component" value="Unassembled WGS sequence"/>
</dbReference>
<dbReference type="InterPro" id="IPR007487">
    <property type="entry name" value="ABC_transpt-TYRBP-like"/>
</dbReference>
<name>A0A4Z0BEM8_9BURK</name>
<dbReference type="InterPro" id="IPR028082">
    <property type="entry name" value="Peripla_BP_I"/>
</dbReference>